<dbReference type="PROSITE" id="PS51723">
    <property type="entry name" value="PEPTIDASE_M60"/>
    <property type="match status" value="1"/>
</dbReference>
<feature type="chain" id="PRO_5046995662" evidence="1">
    <location>
        <begin position="35"/>
        <end position="644"/>
    </location>
</feature>
<name>A0ABX8HQV4_9PSED</name>
<dbReference type="EMBL" id="CP076668">
    <property type="protein sequence ID" value="QWU82817.1"/>
    <property type="molecule type" value="Genomic_DNA"/>
</dbReference>
<proteinExistence type="predicted"/>
<feature type="domain" description="Peptidase M60" evidence="2">
    <location>
        <begin position="110"/>
        <end position="418"/>
    </location>
</feature>
<keyword evidence="1" id="KW-0732">Signal</keyword>
<reference evidence="4" key="1">
    <citation type="submission" date="2021-06" db="EMBL/GenBank/DDBJ databases">
        <title>Identification of Pseudomonas cichorii causing bacterial leaf black spot of flue-cured tobacco, a new disease in China.</title>
        <authorList>
            <person name="Lu C.-H."/>
        </authorList>
    </citation>
    <scope>NUCLEOTIDE SEQUENCE [LARGE SCALE GENOMIC DNA]</scope>
    <source>
        <strain evidence="4">LJ2</strain>
    </source>
</reference>
<feature type="signal peptide" evidence="1">
    <location>
        <begin position="1"/>
        <end position="34"/>
    </location>
</feature>
<dbReference type="Proteomes" id="UP000683401">
    <property type="component" value="Chromosome"/>
</dbReference>
<dbReference type="InterPro" id="IPR031161">
    <property type="entry name" value="Peptidase_M60_dom"/>
</dbReference>
<dbReference type="SMART" id="SM01276">
    <property type="entry name" value="M60-like"/>
    <property type="match status" value="1"/>
</dbReference>
<dbReference type="Pfam" id="PF13402">
    <property type="entry name" value="Peptidase_M60"/>
    <property type="match status" value="1"/>
</dbReference>
<dbReference type="RefSeq" id="WP_216704270.1">
    <property type="nucleotide sequence ID" value="NZ_CP076668.1"/>
</dbReference>
<accession>A0ABX8HQV4</accession>
<gene>
    <name evidence="3" type="ORF">KQP88_22965</name>
</gene>
<evidence type="ECO:0000313" key="3">
    <source>
        <dbReference type="EMBL" id="QWU82817.1"/>
    </source>
</evidence>
<keyword evidence="4" id="KW-1185">Reference proteome</keyword>
<evidence type="ECO:0000259" key="2">
    <source>
        <dbReference type="PROSITE" id="PS51723"/>
    </source>
</evidence>
<sequence length="644" mass="71626">MATPTAQPMHKLIRKTLYSLIPLFFLISGFSATAADDAVYDDQETLMPSVASEKSSEVTQASASSVISETLIWRIRAAEIYGGGENTYNIPVLEDQGNEIQRLAGWQRRNIYIPTHVYLDPGDTVTLKPQEYPSTTTQCSAHIFPNFDKPYSAAETSKKLLYMFINNTYKAEISGMLMLACVDTGKNMNNWASWGKAVTITTSPPAKKTSLYLYGTTPPSDWPSIAKSPDPSGHVYLFNGRTVMDFPAAVAAHHADKNIDAMMLEHLIITSSYDRLNGLSWQVENPLDTQPFSMYQAGFKNCCSSSYFNGLISINFGGDRTVSHWGDWHEYGHQNQLGWKWNHLTEISNNLFSLEACKMLTGKKTGDFSRCHSRFGSYVSSDPESVGRFLATDGLPDIPESGADRTLMMLGQLYVSFPNWHAQFAKDFRAAYARGDNAADFSTEQKKIDWFVLNTSRIVGRDLRSFFDKWSLTYTATAREAIAALKLPEPIKPSIQHSADWTISANPVIEGVIPVPALKHSLGLIAYDREEGPTSLQTTGEESYTRLTTLLVGSKRVPYPVVLRGTLKHGECPDEGPMHAIATCVGTDRNVYWKLTYNPIDNVLSPLPDDNYEGVLRLGIRAAYDENWGGTLTVPLKFNVTKSQ</sequence>
<organism evidence="3 4">
    <name type="scientific">Pseudomonas lijiangensis</name>
    <dbReference type="NCBI Taxonomy" id="2995658"/>
    <lineage>
        <taxon>Bacteria</taxon>
        <taxon>Pseudomonadati</taxon>
        <taxon>Pseudomonadota</taxon>
        <taxon>Gammaproteobacteria</taxon>
        <taxon>Pseudomonadales</taxon>
        <taxon>Pseudomonadaceae</taxon>
        <taxon>Pseudomonas</taxon>
    </lineage>
</organism>
<protein>
    <submittedName>
        <fullName evidence="3">M60 family metallopeptidase</fullName>
    </submittedName>
</protein>
<evidence type="ECO:0000313" key="4">
    <source>
        <dbReference type="Proteomes" id="UP000683401"/>
    </source>
</evidence>
<evidence type="ECO:0000256" key="1">
    <source>
        <dbReference type="SAM" id="SignalP"/>
    </source>
</evidence>